<dbReference type="AlphaFoldDB" id="I4D1G2"/>
<dbReference type="PANTHER" id="PTHR30572">
    <property type="entry name" value="MEMBRANE COMPONENT OF TRANSPORTER-RELATED"/>
    <property type="match status" value="1"/>
</dbReference>
<dbReference type="STRING" id="646529.Desaci_0572"/>
<feature type="transmembrane region" description="Helical" evidence="7">
    <location>
        <begin position="381"/>
        <end position="405"/>
    </location>
</feature>
<keyword evidence="11" id="KW-1185">Reference proteome</keyword>
<evidence type="ECO:0000256" key="2">
    <source>
        <dbReference type="ARBA" id="ARBA00022475"/>
    </source>
</evidence>
<comment type="similarity">
    <text evidence="6">Belongs to the ABC-4 integral membrane protein family.</text>
</comment>
<dbReference type="KEGG" id="dai:Desaci_0572"/>
<evidence type="ECO:0000256" key="7">
    <source>
        <dbReference type="SAM" id="Phobius"/>
    </source>
</evidence>
<dbReference type="InterPro" id="IPR003838">
    <property type="entry name" value="ABC3_permease_C"/>
</dbReference>
<dbReference type="InterPro" id="IPR025857">
    <property type="entry name" value="MacB_PCD"/>
</dbReference>
<reference evidence="10 11" key="1">
    <citation type="journal article" date="2012" name="J. Bacteriol.">
        <title>Complete genome sequences of Desulfosporosinus orientis DSM765T, Desulfosporosinus youngiae DSM17734T, Desulfosporosinus meridiei DSM13257T, and Desulfosporosinus acidiphilus DSM22704T.</title>
        <authorList>
            <person name="Pester M."/>
            <person name="Brambilla E."/>
            <person name="Alazard D."/>
            <person name="Rattei T."/>
            <person name="Weinmaier T."/>
            <person name="Han J."/>
            <person name="Lucas S."/>
            <person name="Lapidus A."/>
            <person name="Cheng J.F."/>
            <person name="Goodwin L."/>
            <person name="Pitluck S."/>
            <person name="Peters L."/>
            <person name="Ovchinnikova G."/>
            <person name="Teshima H."/>
            <person name="Detter J.C."/>
            <person name="Han C.S."/>
            <person name="Tapia R."/>
            <person name="Land M.L."/>
            <person name="Hauser L."/>
            <person name="Kyrpides N.C."/>
            <person name="Ivanova N.N."/>
            <person name="Pagani I."/>
            <person name="Huntmann M."/>
            <person name="Wei C.L."/>
            <person name="Davenport K.W."/>
            <person name="Daligault H."/>
            <person name="Chain P.S."/>
            <person name="Chen A."/>
            <person name="Mavromatis K."/>
            <person name="Markowitz V."/>
            <person name="Szeto E."/>
            <person name="Mikhailova N."/>
            <person name="Pati A."/>
            <person name="Wagner M."/>
            <person name="Woyke T."/>
            <person name="Ollivier B."/>
            <person name="Klenk H.P."/>
            <person name="Spring S."/>
            <person name="Loy A."/>
        </authorList>
    </citation>
    <scope>NUCLEOTIDE SEQUENCE [LARGE SCALE GENOMIC DNA]</scope>
    <source>
        <strain evidence="11">DSM 22704 / JCM 16185 / SJ4</strain>
    </source>
</reference>
<feature type="transmembrane region" description="Helical" evidence="7">
    <location>
        <begin position="323"/>
        <end position="344"/>
    </location>
</feature>
<evidence type="ECO:0000256" key="6">
    <source>
        <dbReference type="ARBA" id="ARBA00038076"/>
    </source>
</evidence>
<evidence type="ECO:0000256" key="1">
    <source>
        <dbReference type="ARBA" id="ARBA00004651"/>
    </source>
</evidence>
<feature type="transmembrane region" description="Helical" evidence="7">
    <location>
        <begin position="21"/>
        <end position="41"/>
    </location>
</feature>
<dbReference type="EMBL" id="CP003639">
    <property type="protein sequence ID" value="AFM39636.1"/>
    <property type="molecule type" value="Genomic_DNA"/>
</dbReference>
<keyword evidence="2" id="KW-1003">Cell membrane</keyword>
<keyword evidence="4 7" id="KW-1133">Transmembrane helix</keyword>
<dbReference type="RefSeq" id="WP_014825648.1">
    <property type="nucleotide sequence ID" value="NC_018068.1"/>
</dbReference>
<dbReference type="eggNOG" id="COG4591">
    <property type="taxonomic scope" value="Bacteria"/>
</dbReference>
<keyword evidence="10" id="KW-0449">Lipoprotein</keyword>
<dbReference type="HOGENOM" id="CLU_625225_0_0_9"/>
<organism evidence="10 11">
    <name type="scientific">Desulfosporosinus acidiphilus (strain DSM 22704 / JCM 16185 / SJ4)</name>
    <dbReference type="NCBI Taxonomy" id="646529"/>
    <lineage>
        <taxon>Bacteria</taxon>
        <taxon>Bacillati</taxon>
        <taxon>Bacillota</taxon>
        <taxon>Clostridia</taxon>
        <taxon>Eubacteriales</taxon>
        <taxon>Desulfitobacteriaceae</taxon>
        <taxon>Desulfosporosinus</taxon>
    </lineage>
</organism>
<evidence type="ECO:0000259" key="8">
    <source>
        <dbReference type="Pfam" id="PF02687"/>
    </source>
</evidence>
<dbReference type="PANTHER" id="PTHR30572:SF4">
    <property type="entry name" value="ABC TRANSPORTER PERMEASE YTRF"/>
    <property type="match status" value="1"/>
</dbReference>
<feature type="transmembrane region" description="Helical" evidence="7">
    <location>
        <begin position="269"/>
        <end position="289"/>
    </location>
</feature>
<dbReference type="InterPro" id="IPR050250">
    <property type="entry name" value="Macrolide_Exporter_MacB"/>
</dbReference>
<name>I4D1G2_DESAJ</name>
<dbReference type="GO" id="GO:0022857">
    <property type="term" value="F:transmembrane transporter activity"/>
    <property type="evidence" value="ECO:0007669"/>
    <property type="project" value="TreeGrafter"/>
</dbReference>
<protein>
    <submittedName>
        <fullName evidence="10">ABC-type transport system, involved in lipoprotein release, permease component</fullName>
    </submittedName>
</protein>
<evidence type="ECO:0000313" key="10">
    <source>
        <dbReference type="EMBL" id="AFM39636.1"/>
    </source>
</evidence>
<gene>
    <name evidence="10" type="ordered locus">Desaci_0572</name>
</gene>
<dbReference type="GO" id="GO:0005886">
    <property type="term" value="C:plasma membrane"/>
    <property type="evidence" value="ECO:0007669"/>
    <property type="project" value="UniProtKB-SubCell"/>
</dbReference>
<proteinExistence type="inferred from homology"/>
<accession>I4D1G2</accession>
<evidence type="ECO:0000256" key="5">
    <source>
        <dbReference type="ARBA" id="ARBA00023136"/>
    </source>
</evidence>
<evidence type="ECO:0000259" key="9">
    <source>
        <dbReference type="Pfam" id="PF12704"/>
    </source>
</evidence>
<dbReference type="OrthoDB" id="384327at2"/>
<evidence type="ECO:0000256" key="4">
    <source>
        <dbReference type="ARBA" id="ARBA00022989"/>
    </source>
</evidence>
<comment type="subcellular location">
    <subcellularLocation>
        <location evidence="1">Cell membrane</location>
        <topology evidence="1">Multi-pass membrane protein</topology>
    </subcellularLocation>
</comment>
<keyword evidence="3 7" id="KW-0812">Transmembrane</keyword>
<evidence type="ECO:0000313" key="11">
    <source>
        <dbReference type="Proteomes" id="UP000002892"/>
    </source>
</evidence>
<dbReference type="Proteomes" id="UP000002892">
    <property type="component" value="Chromosome"/>
</dbReference>
<dbReference type="Pfam" id="PF12704">
    <property type="entry name" value="MacB_PCD"/>
    <property type="match status" value="1"/>
</dbReference>
<sequence>MIGVRIHYVLKEILGRKNRSLLMLAGLTLGITFLLCVNALANAYDQAASVPLQQLGADLTVQKSNGPIPNKFEGAVLPCANNVISEPEKIRNIPGVEQVTSALLLWVFDSGQDNAGDFKMVLGIEPDSNIGPGKLKGGIQAGRYLTSSDHNKAMVDKSYASAKGIKLGDVLHISGRDFPVIGIVTTPSTTLLGTTNVYISLSDAQEIAAKASEISHFQQNDVNVLFIKADPARLALVQGAVSKALPGVTVSTPQSFLGMMGGVAAAAKLIARLGSLIAVLATGAMVMRTTASSIMERKRDIAIMKAVGWSAANVRGQIMSENLLLGLGGGVLGLIVSYGFTLLLRGQIVEIPLPWELDPYPHFYLTSSAEKFLKVPLAVNLSLTSVIFALVLAVGLTLLTTLLLARRLTNIKPAEVLRYD</sequence>
<feature type="domain" description="MacB-like periplasmic core" evidence="9">
    <location>
        <begin position="20"/>
        <end position="241"/>
    </location>
</feature>
<dbReference type="Pfam" id="PF02687">
    <property type="entry name" value="FtsX"/>
    <property type="match status" value="1"/>
</dbReference>
<feature type="domain" description="ABC3 transporter permease C-terminal" evidence="8">
    <location>
        <begin position="275"/>
        <end position="413"/>
    </location>
</feature>
<keyword evidence="5 7" id="KW-0472">Membrane</keyword>
<evidence type="ECO:0000256" key="3">
    <source>
        <dbReference type="ARBA" id="ARBA00022692"/>
    </source>
</evidence>